<evidence type="ECO:0000313" key="5">
    <source>
        <dbReference type="Proteomes" id="UP000198346"/>
    </source>
</evidence>
<dbReference type="EMBL" id="FZQA01000004">
    <property type="protein sequence ID" value="SNT74220.1"/>
    <property type="molecule type" value="Genomic_DNA"/>
</dbReference>
<keyword evidence="5" id="KW-1185">Reference proteome</keyword>
<dbReference type="InterPro" id="IPR033856">
    <property type="entry name" value="Trp_halogen"/>
</dbReference>
<reference evidence="4 5" key="1">
    <citation type="submission" date="2017-07" db="EMBL/GenBank/DDBJ databases">
        <authorList>
            <person name="Sun Z.S."/>
            <person name="Albrecht U."/>
            <person name="Echele G."/>
            <person name="Lee C.C."/>
        </authorList>
    </citation>
    <scope>NUCLEOTIDE SEQUENCE [LARGE SCALE GENOMIC DNA]</scope>
    <source>
        <strain evidence="4 5">CGMCC 1.12710</strain>
    </source>
</reference>
<dbReference type="Gene3D" id="3.50.50.60">
    <property type="entry name" value="FAD/NAD(P)-binding domain"/>
    <property type="match status" value="1"/>
</dbReference>
<feature type="binding site" evidence="2">
    <location>
        <position position="187"/>
    </location>
    <ligand>
        <name>FAD</name>
        <dbReference type="ChEBI" id="CHEBI:57692"/>
    </ligand>
</feature>
<keyword evidence="3" id="KW-0812">Transmembrane</keyword>
<feature type="binding site" evidence="2">
    <location>
        <position position="335"/>
    </location>
    <ligand>
        <name>FAD</name>
        <dbReference type="ChEBI" id="CHEBI:57692"/>
    </ligand>
</feature>
<dbReference type="GO" id="GO:0004497">
    <property type="term" value="F:monooxygenase activity"/>
    <property type="evidence" value="ECO:0007669"/>
    <property type="project" value="InterPro"/>
</dbReference>
<feature type="binding site" evidence="2">
    <location>
        <position position="344"/>
    </location>
    <ligand>
        <name>L-tryptophan</name>
        <dbReference type="ChEBI" id="CHEBI:57912"/>
    </ligand>
</feature>
<dbReference type="InterPro" id="IPR050816">
    <property type="entry name" value="Flavin-dep_Halogenase_NPB"/>
</dbReference>
<dbReference type="GO" id="GO:0000166">
    <property type="term" value="F:nucleotide binding"/>
    <property type="evidence" value="ECO:0007669"/>
    <property type="project" value="UniProtKB-KW"/>
</dbReference>
<dbReference type="Proteomes" id="UP000198346">
    <property type="component" value="Unassembled WGS sequence"/>
</dbReference>
<evidence type="ECO:0000313" key="4">
    <source>
        <dbReference type="EMBL" id="SNT74220.1"/>
    </source>
</evidence>
<keyword evidence="2" id="KW-0547">Nucleotide-binding</keyword>
<dbReference type="AlphaFoldDB" id="A0A239PVM6"/>
<keyword evidence="2" id="KW-0274">FAD</keyword>
<dbReference type="RefSeq" id="WP_089412588.1">
    <property type="nucleotide sequence ID" value="NZ_FZQA01000004.1"/>
</dbReference>
<dbReference type="OrthoDB" id="5695497at2"/>
<name>A0A239PVM6_9PROT</name>
<protein>
    <submittedName>
        <fullName evidence="4">Tryptophan halogenase</fullName>
    </submittedName>
</protein>
<dbReference type="PIRSF" id="PIRSF011396">
    <property type="entry name" value="Trp_halogenase"/>
    <property type="match status" value="1"/>
</dbReference>
<feature type="binding site" evidence="2">
    <location>
        <position position="79"/>
    </location>
    <ligand>
        <name>7-chloro-L-tryptophan</name>
        <dbReference type="ChEBI" id="CHEBI:58713"/>
    </ligand>
</feature>
<dbReference type="InterPro" id="IPR036188">
    <property type="entry name" value="FAD/NAD-bd_sf"/>
</dbReference>
<proteinExistence type="predicted"/>
<keyword evidence="2" id="KW-0285">Flavoprotein</keyword>
<feature type="binding site" evidence="2">
    <location>
        <begin position="14"/>
        <end position="17"/>
    </location>
    <ligand>
        <name>FAD</name>
        <dbReference type="ChEBI" id="CHEBI:57692"/>
    </ligand>
</feature>
<organism evidence="4 5">
    <name type="scientific">Amphiplicatus metriothermophilus</name>
    <dbReference type="NCBI Taxonomy" id="1519374"/>
    <lineage>
        <taxon>Bacteria</taxon>
        <taxon>Pseudomonadati</taxon>
        <taxon>Pseudomonadota</taxon>
        <taxon>Alphaproteobacteria</taxon>
        <taxon>Parvularculales</taxon>
        <taxon>Parvularculaceae</taxon>
        <taxon>Amphiplicatus</taxon>
    </lineage>
</organism>
<feature type="binding site" evidence="2">
    <location>
        <position position="348"/>
    </location>
    <ligand>
        <name>FAD</name>
        <dbReference type="ChEBI" id="CHEBI:57692"/>
    </ligand>
</feature>
<dbReference type="SUPFAM" id="SSF51905">
    <property type="entry name" value="FAD/NAD(P)-binding domain"/>
    <property type="match status" value="1"/>
</dbReference>
<evidence type="ECO:0000256" key="1">
    <source>
        <dbReference type="PIRSR" id="PIRSR011396-1"/>
    </source>
</evidence>
<dbReference type="PANTHER" id="PTHR43747:SF4">
    <property type="entry name" value="FLAVIN-DEPENDENT TRYPTOPHAN HALOGENASE"/>
    <property type="match status" value="1"/>
</dbReference>
<evidence type="ECO:0000256" key="2">
    <source>
        <dbReference type="PIRSR" id="PIRSR011396-2"/>
    </source>
</evidence>
<gene>
    <name evidence="4" type="ORF">SAMN06297382_2130</name>
</gene>
<accession>A0A239PVM6</accession>
<keyword evidence="3" id="KW-0472">Membrane</keyword>
<keyword evidence="3" id="KW-1133">Transmembrane helix</keyword>
<dbReference type="PANTHER" id="PTHR43747">
    <property type="entry name" value="FAD-BINDING PROTEIN"/>
    <property type="match status" value="1"/>
</dbReference>
<dbReference type="InterPro" id="IPR006905">
    <property type="entry name" value="Flavin_halogenase"/>
</dbReference>
<dbReference type="Pfam" id="PF04820">
    <property type="entry name" value="Trp_halogenase"/>
    <property type="match status" value="1"/>
</dbReference>
<sequence length="504" mass="56460">MNDAHIRSIVILGGGTAGWMSAALLAKVMGRKRRITLVESEEIGTIGVGEATVPPLQLFNGLLGVDENEFLRATNGTFKLGIEFVDWGRLGARYFHPFGRHGDHFDVAPFHQYWLKCRLAGKAAPIDEFSLCAAAARCSRFQRPPTKDPRSIWSTFSYAFHFDASAYAAFLRRYAEARGATRVEGKVADVRLRAEDGFVDRLVLADGREIAGDLFIDCSGFRALLIGQALGVGDEDWSHWLPADRAVAVQCENAGPLLPYTRSTARRAGWRWRIPLQHRVGAGYVFVSDYLSEDEAAADLLAGLDGPALAEPRLLKFRTGRRKAFWAKNVVAVGLAGGFLEPLESTSIHLIQTALTKLASWFPDRRFDPMIVAEYNRLHHLETERIRDFIILHYKATEREDSPLWRYCRNMPIPDSLAEKMELFRRYGKLKQLEGDFFQDASWLAVMLGQFVTPERNDPIADLHETEPLAKTLETMRAIIARTAKDMPEHAAFVERSCAAAAAH</sequence>
<feature type="transmembrane region" description="Helical" evidence="3">
    <location>
        <begin position="6"/>
        <end position="26"/>
    </location>
</feature>
<evidence type="ECO:0000256" key="3">
    <source>
        <dbReference type="SAM" id="Phobius"/>
    </source>
</evidence>
<feature type="active site" evidence="1">
    <location>
        <position position="79"/>
    </location>
</feature>